<evidence type="ECO:0000256" key="3">
    <source>
        <dbReference type="ARBA" id="ARBA00013190"/>
    </source>
</evidence>
<evidence type="ECO:0000256" key="5">
    <source>
        <dbReference type="ARBA" id="ARBA00022833"/>
    </source>
</evidence>
<organism evidence="8 9">
    <name type="scientific">Modicisalibacter tunisiensis</name>
    <dbReference type="NCBI Taxonomy" id="390637"/>
    <lineage>
        <taxon>Bacteria</taxon>
        <taxon>Pseudomonadati</taxon>
        <taxon>Pseudomonadota</taxon>
        <taxon>Gammaproteobacteria</taxon>
        <taxon>Oceanospirillales</taxon>
        <taxon>Halomonadaceae</taxon>
        <taxon>Modicisalibacter</taxon>
    </lineage>
</organism>
<dbReference type="Pfam" id="PF08240">
    <property type="entry name" value="ADH_N"/>
    <property type="match status" value="1"/>
</dbReference>
<gene>
    <name evidence="8" type="ORF">KGQ91_08440</name>
</gene>
<dbReference type="Gene3D" id="3.40.50.720">
    <property type="entry name" value="NAD(P)-binding Rossmann-like Domain"/>
    <property type="match status" value="1"/>
</dbReference>
<comment type="cofactor">
    <cofactor evidence="1">
        <name>Zn(2+)</name>
        <dbReference type="ChEBI" id="CHEBI:29105"/>
    </cofactor>
</comment>
<dbReference type="EC" id="1.1.1.1" evidence="3"/>
<dbReference type="InterPro" id="IPR036291">
    <property type="entry name" value="NAD(P)-bd_dom_sf"/>
</dbReference>
<evidence type="ECO:0000256" key="1">
    <source>
        <dbReference type="ARBA" id="ARBA00001947"/>
    </source>
</evidence>
<dbReference type="InterPro" id="IPR011032">
    <property type="entry name" value="GroES-like_sf"/>
</dbReference>
<keyword evidence="6" id="KW-0560">Oxidoreductase</keyword>
<comment type="caution">
    <text evidence="8">The sequence shown here is derived from an EMBL/GenBank/DDBJ whole genome shotgun (WGS) entry which is preliminary data.</text>
</comment>
<dbReference type="InterPro" id="IPR013154">
    <property type="entry name" value="ADH-like_N"/>
</dbReference>
<evidence type="ECO:0000313" key="9">
    <source>
        <dbReference type="Proteomes" id="UP001319883"/>
    </source>
</evidence>
<feature type="domain" description="Enoyl reductase (ER)" evidence="7">
    <location>
        <begin position="10"/>
        <end position="339"/>
    </location>
</feature>
<dbReference type="SMART" id="SM00829">
    <property type="entry name" value="PKS_ER"/>
    <property type="match status" value="1"/>
</dbReference>
<dbReference type="EMBL" id="JAGXFD010000001">
    <property type="protein sequence ID" value="MBZ9567710.1"/>
    <property type="molecule type" value="Genomic_DNA"/>
</dbReference>
<dbReference type="SUPFAM" id="SSF50129">
    <property type="entry name" value="GroES-like"/>
    <property type="match status" value="1"/>
</dbReference>
<protein>
    <recommendedName>
        <fullName evidence="3">alcohol dehydrogenase</fullName>
        <ecNumber evidence="3">1.1.1.1</ecNumber>
    </recommendedName>
</protein>
<keyword evidence="4" id="KW-0479">Metal-binding</keyword>
<comment type="similarity">
    <text evidence="2">Belongs to the zinc-containing alcohol dehydrogenase family.</text>
</comment>
<evidence type="ECO:0000256" key="6">
    <source>
        <dbReference type="ARBA" id="ARBA00023002"/>
    </source>
</evidence>
<dbReference type="InterPro" id="IPR020843">
    <property type="entry name" value="ER"/>
</dbReference>
<dbReference type="Gene3D" id="3.90.180.10">
    <property type="entry name" value="Medium-chain alcohol dehydrogenases, catalytic domain"/>
    <property type="match status" value="1"/>
</dbReference>
<dbReference type="CDD" id="cd08298">
    <property type="entry name" value="CAD2"/>
    <property type="match status" value="1"/>
</dbReference>
<evidence type="ECO:0000259" key="7">
    <source>
        <dbReference type="SMART" id="SM00829"/>
    </source>
</evidence>
<evidence type="ECO:0000256" key="2">
    <source>
        <dbReference type="ARBA" id="ARBA00008072"/>
    </source>
</evidence>
<keyword evidence="9" id="KW-1185">Reference proteome</keyword>
<dbReference type="InterPro" id="IPR014187">
    <property type="entry name" value="ADH_Zn_typ-2"/>
</dbReference>
<name>A0ABS7WYJ8_9GAMM</name>
<dbReference type="PANTHER" id="PTHR42940:SF8">
    <property type="entry name" value="VACUOLAR PROTEIN SORTING-ASSOCIATED PROTEIN 11"/>
    <property type="match status" value="1"/>
</dbReference>
<evidence type="ECO:0000313" key="8">
    <source>
        <dbReference type="EMBL" id="MBZ9567710.1"/>
    </source>
</evidence>
<accession>A0ABS7WYJ8</accession>
<reference evidence="8 9" key="1">
    <citation type="submission" date="2021-05" db="EMBL/GenBank/DDBJ databases">
        <title>Petroleum and Energy Research Collection (APPE): ex situ preservation of microbial diversity associated with the oil industry and exploitation of its biotechnological potential.</title>
        <authorList>
            <person name="Paixao C.T.M."/>
            <person name="Gomes M.B."/>
            <person name="Oliveira V.M."/>
        </authorList>
    </citation>
    <scope>NUCLEOTIDE SEQUENCE [LARGE SCALE GENOMIC DNA]</scope>
    <source>
        <strain evidence="8 9">LIT2</strain>
    </source>
</reference>
<dbReference type="PANTHER" id="PTHR42940">
    <property type="entry name" value="ALCOHOL DEHYDROGENASE 1-RELATED"/>
    <property type="match status" value="1"/>
</dbReference>
<dbReference type="Proteomes" id="UP001319883">
    <property type="component" value="Unassembled WGS sequence"/>
</dbReference>
<evidence type="ECO:0000256" key="4">
    <source>
        <dbReference type="ARBA" id="ARBA00022723"/>
    </source>
</evidence>
<sequence>MRAMQLQQLGSVSRRGPPLVCRKVPEPSPGPGQVLIDVTVCGVCHTELDEIEGRLPPPHLPVIPGHQVVGRIIGVGEGVDRQRLNERVGVGWIASACGDCPACRAGRENLCPEYTATGCDIDGGYAQRMVVDARFACPMPEALDAAEAAPLLCAGAIGYRALRLAALDNGEPLGLTGFGGSAHLVLQMARHRYPDSPLYVFARNAAEREFARQLGAHWTGHTHERPPRPPAAIIDTTPAWEPIVAALGYLAPGGRLVVNAIRKERRDLEALLGLDYPTHLWREKSLQSVANVTRRDIVECLALAAEIGLRPTVRCFDLADANQALLELKTRAVRGAKVLRIGS</sequence>
<dbReference type="RefSeq" id="WP_224420762.1">
    <property type="nucleotide sequence ID" value="NZ_JAGXFD010000001.1"/>
</dbReference>
<keyword evidence="5" id="KW-0862">Zinc</keyword>
<proteinExistence type="inferred from homology"/>
<dbReference type="SUPFAM" id="SSF51735">
    <property type="entry name" value="NAD(P)-binding Rossmann-fold domains"/>
    <property type="match status" value="1"/>
</dbReference>